<keyword evidence="3" id="KW-0653">Protein transport</keyword>
<dbReference type="Proteomes" id="UP000719766">
    <property type="component" value="Unassembled WGS sequence"/>
</dbReference>
<evidence type="ECO:0000259" key="12">
    <source>
        <dbReference type="PROSITE" id="PS50913"/>
    </source>
</evidence>
<evidence type="ECO:0000256" key="9">
    <source>
        <dbReference type="ARBA" id="ARBA00046271"/>
    </source>
</evidence>
<dbReference type="Pfam" id="PF01465">
    <property type="entry name" value="GRIP"/>
    <property type="match status" value="1"/>
</dbReference>
<dbReference type="GO" id="GO:1990429">
    <property type="term" value="C:peroxisomal importomer complex"/>
    <property type="evidence" value="ECO:0007669"/>
    <property type="project" value="TreeGrafter"/>
</dbReference>
<dbReference type="GO" id="GO:0005102">
    <property type="term" value="F:signaling receptor binding"/>
    <property type="evidence" value="ECO:0007669"/>
    <property type="project" value="TreeGrafter"/>
</dbReference>
<protein>
    <recommendedName>
        <fullName evidence="7">Peroxisomal membrane protein PEX14</fullName>
    </recommendedName>
    <alternativeName>
        <fullName evidence="8">Peroxin-14</fullName>
    </alternativeName>
</protein>
<feature type="coiled-coil region" evidence="10">
    <location>
        <begin position="839"/>
        <end position="916"/>
    </location>
</feature>
<dbReference type="AlphaFoldDB" id="A0A9P7DS07"/>
<feature type="coiled-coil region" evidence="10">
    <location>
        <begin position="181"/>
        <end position="230"/>
    </location>
</feature>
<dbReference type="SMART" id="SM00755">
    <property type="entry name" value="Grip"/>
    <property type="match status" value="1"/>
</dbReference>
<feature type="coiled-coil region" evidence="10">
    <location>
        <begin position="956"/>
        <end position="1039"/>
    </location>
</feature>
<dbReference type="Pfam" id="PF04695">
    <property type="entry name" value="Pex14_N"/>
    <property type="match status" value="1"/>
</dbReference>
<keyword evidence="10" id="KW-0175">Coiled coil</keyword>
<comment type="similarity">
    <text evidence="1">Belongs to the peroxin-14 family.</text>
</comment>
<dbReference type="InterPro" id="IPR025655">
    <property type="entry name" value="PEX14"/>
</dbReference>
<keyword evidence="4" id="KW-0811">Translocation</keyword>
<feature type="region of interest" description="Disordered" evidence="11">
    <location>
        <begin position="1046"/>
        <end position="1085"/>
    </location>
</feature>
<evidence type="ECO:0000256" key="11">
    <source>
        <dbReference type="SAM" id="MobiDB-lite"/>
    </source>
</evidence>
<feature type="region of interest" description="Disordered" evidence="11">
    <location>
        <begin position="261"/>
        <end position="283"/>
    </location>
</feature>
<evidence type="ECO:0000313" key="13">
    <source>
        <dbReference type="EMBL" id="KAG1801549.1"/>
    </source>
</evidence>
<gene>
    <name evidence="13" type="ORF">HD556DRAFT_1264339</name>
</gene>
<keyword evidence="2" id="KW-0813">Transport</keyword>
<evidence type="ECO:0000256" key="7">
    <source>
        <dbReference type="ARBA" id="ARBA00029502"/>
    </source>
</evidence>
<dbReference type="PROSITE" id="PS50913">
    <property type="entry name" value="GRIP"/>
    <property type="match status" value="1"/>
</dbReference>
<evidence type="ECO:0000313" key="14">
    <source>
        <dbReference type="Proteomes" id="UP000719766"/>
    </source>
</evidence>
<dbReference type="InterPro" id="IPR000237">
    <property type="entry name" value="GRIP_dom"/>
</dbReference>
<feature type="compositionally biased region" description="Polar residues" evidence="11">
    <location>
        <begin position="1048"/>
        <end position="1064"/>
    </location>
</feature>
<evidence type="ECO:0000256" key="8">
    <source>
        <dbReference type="ARBA" id="ARBA00029691"/>
    </source>
</evidence>
<evidence type="ECO:0000256" key="2">
    <source>
        <dbReference type="ARBA" id="ARBA00022448"/>
    </source>
</evidence>
<dbReference type="Gene3D" id="1.10.10.10">
    <property type="entry name" value="Winged helix-like DNA-binding domain superfamily/Winged helix DNA-binding domain"/>
    <property type="match status" value="1"/>
</dbReference>
<organism evidence="13 14">
    <name type="scientific">Suillus plorans</name>
    <dbReference type="NCBI Taxonomy" id="116603"/>
    <lineage>
        <taxon>Eukaryota</taxon>
        <taxon>Fungi</taxon>
        <taxon>Dikarya</taxon>
        <taxon>Basidiomycota</taxon>
        <taxon>Agaricomycotina</taxon>
        <taxon>Agaricomycetes</taxon>
        <taxon>Agaricomycetidae</taxon>
        <taxon>Boletales</taxon>
        <taxon>Suillineae</taxon>
        <taxon>Suillaceae</taxon>
        <taxon>Suillus</taxon>
    </lineage>
</organism>
<dbReference type="GO" id="GO:0005778">
    <property type="term" value="C:peroxisomal membrane"/>
    <property type="evidence" value="ECO:0007669"/>
    <property type="project" value="UniProtKB-SubCell"/>
</dbReference>
<evidence type="ECO:0000256" key="1">
    <source>
        <dbReference type="ARBA" id="ARBA00005443"/>
    </source>
</evidence>
<dbReference type="InterPro" id="IPR006785">
    <property type="entry name" value="Pex14_N"/>
</dbReference>
<feature type="region of interest" description="Disordered" evidence="11">
    <location>
        <begin position="412"/>
        <end position="519"/>
    </location>
</feature>
<dbReference type="PANTHER" id="PTHR23058:SF0">
    <property type="entry name" value="PEROXISOMAL MEMBRANE PROTEIN PEX14"/>
    <property type="match status" value="1"/>
</dbReference>
<dbReference type="RefSeq" id="XP_041165015.1">
    <property type="nucleotide sequence ID" value="XM_041299090.1"/>
</dbReference>
<evidence type="ECO:0000256" key="6">
    <source>
        <dbReference type="ARBA" id="ARBA00023140"/>
    </source>
</evidence>
<feature type="region of interest" description="Disordered" evidence="11">
    <location>
        <begin position="708"/>
        <end position="727"/>
    </location>
</feature>
<dbReference type="OrthoDB" id="5549158at2759"/>
<feature type="domain" description="GRIP" evidence="12">
    <location>
        <begin position="1082"/>
        <end position="1130"/>
    </location>
</feature>
<feature type="region of interest" description="Disordered" evidence="11">
    <location>
        <begin position="346"/>
        <end position="369"/>
    </location>
</feature>
<proteinExistence type="inferred from homology"/>
<dbReference type="GeneID" id="64592854"/>
<dbReference type="GO" id="GO:0016560">
    <property type="term" value="P:protein import into peroxisome matrix, docking"/>
    <property type="evidence" value="ECO:0007669"/>
    <property type="project" value="InterPro"/>
</dbReference>
<sequence>MADTDRRELVRSAVSFLSDFTTQQAPLAQRVQFLEAKGLSGPEIEEAMKQAASQTTRSQPAAQPQNNFQSPYVTYGPASYPSQQWDWRDYFITAVISGSVVYGAVSLFKKYLQPHLIPPAATAYEQDRDGLTAQFDAAEALLKEIQAETEAVKSAVYEQNERVNKVTKDVESVVVEMREGESKTRDEMREIRDEVENIREMLPKMIEKNKESQKESLSELQQELKSLKALLLSRGSAPLTSSPSTPIPSLASRPSIPSWQLASSAAPVPSTADDLPADPSPLSLAANHLQDASEEGPHATSTTEVLQALVQVPLPPNVEEAPVAEYSVSPPKPISASIGIEENLQLPNDLPADTDTALPSEVHSSDSGDIDGNVDALIHTDVSASYVTEAHGSDSGDIDDNADVPIHTDASASHVSEVQDSQSGDIDGTTDVPVHTDASASNVPEVHSSDSGGIDGNADIPIHTDSSASHVSEIQDSDSGDIDGNADIPIQIEVLTSGGDGDGEKTEQPPEIPSTVPSSKCSEADVEALQERLRLVEQRFSDVSTSFKKLQAERSAVDDVIRELTPLEDADDATVLRDYLSNMNMKTELTQDELQRLNGKLTRQEERIEELRDTHRLETRSQLDQIHKLRQQLNEAEALVAASQTSASLMEEETGKQTAEIERLAVEVAKAKEVAKEEEEKRVKAISLLKTVRQKLVKAEKDRDDALKEIGESKEKDRQERDKERLERARLQSEIDAVNAEREKAVTGLRTQFDKEVAAVKDRSEKELSTTRAQFEVEIAALKMSHSTELTLKKSQIATLEASVNNLSRENRTFFEQLQIRQAELESSQHHVGTLQGQHTELQFQLREAQDRLTLLAEEISDLRGEQETRPHGPGAPQEDVSQLISTMEAKYEARLAEIKRNLVLAEKERTESEADWSRKLSDKSRETDELKTILQSSAKLREEKESTTGVLKIEIEKLTAELQNHQRHALELQLQVDRMNNSEASFQLRISDAQAEAEGYKSQLENLKAHEVQLRGHIKTLREELRKVQNSAALLERQRNPGVGYWTSRSENTDSRVSVSSGSDLPLRAASPRPTSPTPSKGDEEINLEYLRNVILQFLEHKEMRPNLVRVLSIILRFTPQETRRLIAKV</sequence>
<keyword evidence="14" id="KW-1185">Reference proteome</keyword>
<evidence type="ECO:0000256" key="5">
    <source>
        <dbReference type="ARBA" id="ARBA00023136"/>
    </source>
</evidence>
<dbReference type="EMBL" id="JABBWE010000007">
    <property type="protein sequence ID" value="KAG1801549.1"/>
    <property type="molecule type" value="Genomic_DNA"/>
</dbReference>
<reference evidence="13" key="1">
    <citation type="journal article" date="2020" name="New Phytol.">
        <title>Comparative genomics reveals dynamic genome evolution in host specialist ectomycorrhizal fungi.</title>
        <authorList>
            <person name="Lofgren L.A."/>
            <person name="Nguyen N.H."/>
            <person name="Vilgalys R."/>
            <person name="Ruytinx J."/>
            <person name="Liao H.L."/>
            <person name="Branco S."/>
            <person name="Kuo A."/>
            <person name="LaButti K."/>
            <person name="Lipzen A."/>
            <person name="Andreopoulos W."/>
            <person name="Pangilinan J."/>
            <person name="Riley R."/>
            <person name="Hundley H."/>
            <person name="Na H."/>
            <person name="Barry K."/>
            <person name="Grigoriev I.V."/>
            <person name="Stajich J.E."/>
            <person name="Kennedy P.G."/>
        </authorList>
    </citation>
    <scope>NUCLEOTIDE SEQUENCE</scope>
    <source>
        <strain evidence="13">S12</strain>
    </source>
</reference>
<evidence type="ECO:0000256" key="3">
    <source>
        <dbReference type="ARBA" id="ARBA00022927"/>
    </source>
</evidence>
<feature type="compositionally biased region" description="Polar residues" evidence="11">
    <location>
        <begin position="412"/>
        <end position="424"/>
    </location>
</feature>
<comment type="subcellular location">
    <subcellularLocation>
        <location evidence="9">Peroxisome membrane</location>
    </subcellularLocation>
</comment>
<dbReference type="Gene3D" id="1.10.220.60">
    <property type="entry name" value="GRIP domain"/>
    <property type="match status" value="1"/>
</dbReference>
<feature type="region of interest" description="Disordered" evidence="11">
    <location>
        <begin position="47"/>
        <end position="68"/>
    </location>
</feature>
<feature type="compositionally biased region" description="Polar residues" evidence="11">
    <location>
        <begin position="51"/>
        <end position="68"/>
    </location>
</feature>
<evidence type="ECO:0000256" key="10">
    <source>
        <dbReference type="SAM" id="Coils"/>
    </source>
</evidence>
<comment type="caution">
    <text evidence="13">The sequence shown here is derived from an EMBL/GenBank/DDBJ whole genome shotgun (WGS) entry which is preliminary data.</text>
</comment>
<accession>A0A9P7DS07</accession>
<dbReference type="InterPro" id="IPR036388">
    <property type="entry name" value="WH-like_DNA-bd_sf"/>
</dbReference>
<keyword evidence="5" id="KW-0472">Membrane</keyword>
<name>A0A9P7DS07_9AGAM</name>
<evidence type="ECO:0000256" key="4">
    <source>
        <dbReference type="ARBA" id="ARBA00023010"/>
    </source>
</evidence>
<dbReference type="PANTHER" id="PTHR23058">
    <property type="entry name" value="PEROXISOMAL MEMBRANE PROTEIN PEX14"/>
    <property type="match status" value="1"/>
</dbReference>
<keyword evidence="6" id="KW-0576">Peroxisome</keyword>
<feature type="compositionally biased region" description="Polar residues" evidence="11">
    <location>
        <begin position="464"/>
        <end position="474"/>
    </location>
</feature>